<dbReference type="STRING" id="720554.Clocl_0691"/>
<accession>G8LUQ6</accession>
<name>G8LUQ6_ACECE</name>
<reference evidence="2" key="1">
    <citation type="submission" date="2011-12" db="EMBL/GenBank/DDBJ databases">
        <title>Complete sequence of Clostridium clariflavum DSM 19732.</title>
        <authorList>
            <consortium name="US DOE Joint Genome Institute"/>
            <person name="Lucas S."/>
            <person name="Han J."/>
            <person name="Lapidus A."/>
            <person name="Cheng J.-F."/>
            <person name="Goodwin L."/>
            <person name="Pitluck S."/>
            <person name="Peters L."/>
            <person name="Teshima H."/>
            <person name="Detter J.C."/>
            <person name="Han C."/>
            <person name="Tapia R."/>
            <person name="Land M."/>
            <person name="Hauser L."/>
            <person name="Kyrpides N."/>
            <person name="Ivanova N."/>
            <person name="Pagani I."/>
            <person name="Kitzmiller T."/>
            <person name="Lynd L."/>
            <person name="Izquierdo J."/>
            <person name="Woyke T."/>
        </authorList>
    </citation>
    <scope>NUCLEOTIDE SEQUENCE [LARGE SCALE GENOMIC DNA]</scope>
    <source>
        <strain evidence="2">DSM 19732 / NBRC 101661 / EBR45</strain>
    </source>
</reference>
<dbReference type="Proteomes" id="UP000005435">
    <property type="component" value="Chromosome"/>
</dbReference>
<proteinExistence type="predicted"/>
<evidence type="ECO:0000313" key="1">
    <source>
        <dbReference type="EMBL" id="AEV67396.1"/>
    </source>
</evidence>
<sequence length="160" mass="18089">MNALELIRKRESDWQQKKIDLEAQIASDNETGARNLELLNEYNKFMKTCPITESRRKHLYILHGKPVLDEYIAPYRAALEEARANFINAFAAYKAAAAKAHMASKHWGGEWFPAANAESESVDLTRIGNIPLPAVPDPNLCDDVQVDENEGGIEYEQIIF</sequence>
<protein>
    <submittedName>
        <fullName evidence="1">Uncharacterized protein</fullName>
    </submittedName>
</protein>
<dbReference type="RefSeq" id="WP_014254027.1">
    <property type="nucleotide sequence ID" value="NC_016627.1"/>
</dbReference>
<gene>
    <name evidence="1" type="ordered locus">Clocl_0691</name>
</gene>
<organism evidence="1 2">
    <name type="scientific">Acetivibrio clariflavus (strain DSM 19732 / NBRC 101661 / EBR45)</name>
    <name type="common">Clostridium clariflavum</name>
    <dbReference type="NCBI Taxonomy" id="720554"/>
    <lineage>
        <taxon>Bacteria</taxon>
        <taxon>Bacillati</taxon>
        <taxon>Bacillota</taxon>
        <taxon>Clostridia</taxon>
        <taxon>Eubacteriales</taxon>
        <taxon>Oscillospiraceae</taxon>
        <taxon>Acetivibrio</taxon>
    </lineage>
</organism>
<reference evidence="1 2" key="2">
    <citation type="journal article" date="2012" name="Stand. Genomic Sci.">
        <title>Complete Genome Sequence of Clostridium clariflavum DSM 19732.</title>
        <authorList>
            <person name="Izquierdo J.A."/>
            <person name="Goodwin L."/>
            <person name="Davenport K.W."/>
            <person name="Teshima H."/>
            <person name="Bruce D."/>
            <person name="Detter C."/>
            <person name="Tapia R."/>
            <person name="Han S."/>
            <person name="Land M."/>
            <person name="Hauser L."/>
            <person name="Jeffries C.D."/>
            <person name="Han J."/>
            <person name="Pitluck S."/>
            <person name="Nolan M."/>
            <person name="Chen A."/>
            <person name="Huntemann M."/>
            <person name="Mavromatis K."/>
            <person name="Mikhailova N."/>
            <person name="Liolios K."/>
            <person name="Woyke T."/>
            <person name="Lynd L.R."/>
        </authorList>
    </citation>
    <scope>NUCLEOTIDE SEQUENCE [LARGE SCALE GENOMIC DNA]</scope>
    <source>
        <strain evidence="2">DSM 19732 / NBRC 101661 / EBR45</strain>
    </source>
</reference>
<evidence type="ECO:0000313" key="2">
    <source>
        <dbReference type="Proteomes" id="UP000005435"/>
    </source>
</evidence>
<keyword evidence="2" id="KW-1185">Reference proteome</keyword>
<dbReference type="HOGENOM" id="CLU_1649165_0_0_9"/>
<dbReference type="EMBL" id="CP003065">
    <property type="protein sequence ID" value="AEV67396.1"/>
    <property type="molecule type" value="Genomic_DNA"/>
</dbReference>
<dbReference type="KEGG" id="ccl:Clocl_0691"/>
<dbReference type="AlphaFoldDB" id="G8LUQ6"/>